<dbReference type="SUPFAM" id="SSF51445">
    <property type="entry name" value="(Trans)glycosidases"/>
    <property type="match status" value="1"/>
</dbReference>
<sequence>MPDTEAGTSYFGVQDPEHAAADLDRFREAGLDAVLHTFSERDRAFYRETMADIVAASRDRGLTTYVNPWAVGGVFGGEEFSRFVAHNPDSRQVLSTGERVPAACFNDPAFREFMRGWTEDAAGLGADVLFWDEPHWHDVHWYEDGYPDDVWCCRCDHCRERYRERYDEPMPATETERVSRFREASMLDFLDEMMALGSEEGAENAVCLMPTQSADHGPRDWAQMAESDHIDVLATDPYWAAFTEDADPGEYVARYGEELVEVADDHGLRSQLWIQGFGLSGESAADDVRTATRTALDTGADSVFVWGYDGCRTISEIACEEPMAVWNAYLDELP</sequence>
<dbReference type="InterPro" id="IPR017853">
    <property type="entry name" value="GH"/>
</dbReference>
<organism evidence="1 2">
    <name type="scientific">Halorussus limi</name>
    <dbReference type="NCBI Taxonomy" id="2938695"/>
    <lineage>
        <taxon>Archaea</taxon>
        <taxon>Methanobacteriati</taxon>
        <taxon>Methanobacteriota</taxon>
        <taxon>Stenosarchaea group</taxon>
        <taxon>Halobacteria</taxon>
        <taxon>Halobacteriales</taxon>
        <taxon>Haladaptataceae</taxon>
        <taxon>Halorussus</taxon>
    </lineage>
</organism>
<proteinExistence type="predicted"/>
<keyword evidence="2" id="KW-1185">Reference proteome</keyword>
<dbReference type="EMBL" id="CP096661">
    <property type="protein sequence ID" value="UPV76826.1"/>
    <property type="molecule type" value="Genomic_DNA"/>
</dbReference>
<name>A0A8U0I1N4_9EURY</name>
<dbReference type="Proteomes" id="UP000830729">
    <property type="component" value="Plasmid unnamed2"/>
</dbReference>
<protein>
    <submittedName>
        <fullName evidence="1">Uncharacterized protein</fullName>
    </submittedName>
</protein>
<evidence type="ECO:0000313" key="1">
    <source>
        <dbReference type="EMBL" id="UPV76826.1"/>
    </source>
</evidence>
<geneLocation type="plasmid" evidence="1 2">
    <name>unnamed2</name>
</geneLocation>
<dbReference type="RefSeq" id="WP_248652859.1">
    <property type="nucleotide sequence ID" value="NZ_CP096661.1"/>
</dbReference>
<accession>A0A8U0I1N4</accession>
<gene>
    <name evidence="1" type="ORF">M0R89_20375</name>
</gene>
<dbReference type="KEGG" id="halx:M0R89_20375"/>
<keyword evidence="1" id="KW-0614">Plasmid</keyword>
<reference evidence="1 2" key="1">
    <citation type="submission" date="2022-04" db="EMBL/GenBank/DDBJ databases">
        <title>Diverse halophilic archaea isolated from saline environments.</title>
        <authorList>
            <person name="Cui H.-L."/>
        </authorList>
    </citation>
    <scope>NUCLEOTIDE SEQUENCE [LARGE SCALE GENOMIC DNA]</scope>
    <source>
        <strain evidence="1 2">XZYJT49</strain>
        <plasmid evidence="1 2">unnamed2</plasmid>
    </source>
</reference>
<evidence type="ECO:0000313" key="2">
    <source>
        <dbReference type="Proteomes" id="UP000830729"/>
    </source>
</evidence>
<dbReference type="AlphaFoldDB" id="A0A8U0I1N4"/>
<dbReference type="GeneID" id="72187608"/>